<feature type="region of interest" description="Disordered" evidence="1">
    <location>
        <begin position="83"/>
        <end position="137"/>
    </location>
</feature>
<feature type="compositionally biased region" description="Low complexity" evidence="1">
    <location>
        <begin position="100"/>
        <end position="120"/>
    </location>
</feature>
<dbReference type="Pfam" id="PF19301">
    <property type="entry name" value="LigXa_C"/>
    <property type="match status" value="1"/>
</dbReference>
<dbReference type="EMBL" id="UINC01160367">
    <property type="protein sequence ID" value="SVD58972.1"/>
    <property type="molecule type" value="Genomic_DNA"/>
</dbReference>
<dbReference type="InterPro" id="IPR045623">
    <property type="entry name" value="LigXa_C"/>
</dbReference>
<protein>
    <recommendedName>
        <fullName evidence="2">LigXa-like C-terminal domain-containing protein</fullName>
    </recommendedName>
</protein>
<dbReference type="Gene3D" id="3.90.380.10">
    <property type="entry name" value="Naphthalene 1,2-dioxygenase Alpha Subunit, Chain A, domain 1"/>
    <property type="match status" value="1"/>
</dbReference>
<organism evidence="3">
    <name type="scientific">marine metagenome</name>
    <dbReference type="NCBI Taxonomy" id="408172"/>
    <lineage>
        <taxon>unclassified sequences</taxon>
        <taxon>metagenomes</taxon>
        <taxon>ecological metagenomes</taxon>
    </lineage>
</organism>
<accession>A0A382WJL1</accession>
<reference evidence="3" key="1">
    <citation type="submission" date="2018-05" db="EMBL/GenBank/DDBJ databases">
        <authorList>
            <person name="Lanie J.A."/>
            <person name="Ng W.-L."/>
            <person name="Kazmierczak K.M."/>
            <person name="Andrzejewski T.M."/>
            <person name="Davidsen T.M."/>
            <person name="Wayne K.J."/>
            <person name="Tettelin H."/>
            <person name="Glass J.I."/>
            <person name="Rusch D."/>
            <person name="Podicherti R."/>
            <person name="Tsui H.-C.T."/>
            <person name="Winkler M.E."/>
        </authorList>
    </citation>
    <scope>NUCLEOTIDE SEQUENCE</scope>
</reference>
<dbReference type="AlphaFoldDB" id="A0A382WJL1"/>
<evidence type="ECO:0000256" key="1">
    <source>
        <dbReference type="SAM" id="MobiDB-lite"/>
    </source>
</evidence>
<feature type="domain" description="LigXa-like C-terminal" evidence="2">
    <location>
        <begin position="35"/>
        <end position="83"/>
    </location>
</feature>
<evidence type="ECO:0000259" key="2">
    <source>
        <dbReference type="Pfam" id="PF19301"/>
    </source>
</evidence>
<sequence>NNPVPGDEPFEQERIPYWTSPLVDEETGRWIDTHIMNQDYIAWVGQNAVADRTQEHLGGSDGGIIMMRRRMLEEARIVADGGEPKAIIRDPEKNHQIYLPRQGRNGPSSSPSPSGRSSGGRTDGKAPRNVHLARQPQEILDEMDKIWAERTIAKA</sequence>
<feature type="non-terminal residue" evidence="3">
    <location>
        <position position="1"/>
    </location>
</feature>
<feature type="compositionally biased region" description="Basic and acidic residues" evidence="1">
    <location>
        <begin position="83"/>
        <end position="95"/>
    </location>
</feature>
<name>A0A382WJL1_9ZZZZ</name>
<evidence type="ECO:0000313" key="3">
    <source>
        <dbReference type="EMBL" id="SVD58972.1"/>
    </source>
</evidence>
<dbReference type="SUPFAM" id="SSF55961">
    <property type="entry name" value="Bet v1-like"/>
    <property type="match status" value="1"/>
</dbReference>
<gene>
    <name evidence="3" type="ORF">METZ01_LOCUS411826</name>
</gene>
<proteinExistence type="predicted"/>